<accession>A0A820SJ35</accession>
<dbReference type="AlphaFoldDB" id="A0A820SJ35"/>
<organism evidence="1 2">
    <name type="scientific">Adineta steineri</name>
    <dbReference type="NCBI Taxonomy" id="433720"/>
    <lineage>
        <taxon>Eukaryota</taxon>
        <taxon>Metazoa</taxon>
        <taxon>Spiralia</taxon>
        <taxon>Gnathifera</taxon>
        <taxon>Rotifera</taxon>
        <taxon>Eurotatoria</taxon>
        <taxon>Bdelloidea</taxon>
        <taxon>Adinetida</taxon>
        <taxon>Adinetidae</taxon>
        <taxon>Adineta</taxon>
    </lineage>
</organism>
<protein>
    <submittedName>
        <fullName evidence="1">Uncharacterized protein</fullName>
    </submittedName>
</protein>
<name>A0A820SJ35_9BILA</name>
<evidence type="ECO:0000313" key="2">
    <source>
        <dbReference type="Proteomes" id="UP000663881"/>
    </source>
</evidence>
<feature type="non-terminal residue" evidence="1">
    <location>
        <position position="1"/>
    </location>
</feature>
<dbReference type="EMBL" id="CAJOAY010035778">
    <property type="protein sequence ID" value="CAF4453318.1"/>
    <property type="molecule type" value="Genomic_DNA"/>
</dbReference>
<dbReference type="Proteomes" id="UP000663881">
    <property type="component" value="Unassembled WGS sequence"/>
</dbReference>
<gene>
    <name evidence="1" type="ORF">OKA104_LOCUS54283</name>
</gene>
<comment type="caution">
    <text evidence="1">The sequence shown here is derived from an EMBL/GenBank/DDBJ whole genome shotgun (WGS) entry which is preliminary data.</text>
</comment>
<sequence>PISKHFPSSNATEQVSIYVQQMIHYHNDVQNEINDDNLKYSFGSPNERIIITKRSRLDKQQTQVSKYELDEFFTTANDQMLRVASKMLGRESSFHEHYSSRGERKYIFL</sequence>
<reference evidence="1" key="1">
    <citation type="submission" date="2021-02" db="EMBL/GenBank/DDBJ databases">
        <authorList>
            <person name="Nowell W R."/>
        </authorList>
    </citation>
    <scope>NUCLEOTIDE SEQUENCE</scope>
</reference>
<proteinExistence type="predicted"/>
<evidence type="ECO:0000313" key="1">
    <source>
        <dbReference type="EMBL" id="CAF4453318.1"/>
    </source>
</evidence>